<sequence>MSFRRLDWTGLDLQLLVIFICIVVSLGGSTTTTTCPTTRETSDSSKWLLYGMPPKCFPAGLRGPCDPNQVLVPTPTSVNSGYGVCTTNNSIQYQKGDIMSLKSDLRNSRGKRETRWLRKSSGSWRNSGSYGSANGIRRNGCSGYRTYNSKLRRCSNSRSKKLLRFIKR</sequence>
<reference evidence="2 3" key="1">
    <citation type="submission" date="2024-08" db="EMBL/GenBank/DDBJ databases">
        <authorList>
            <person name="Cucini C."/>
            <person name="Frati F."/>
        </authorList>
    </citation>
    <scope>NUCLEOTIDE SEQUENCE [LARGE SCALE GENOMIC DNA]</scope>
</reference>
<dbReference type="Proteomes" id="UP001642540">
    <property type="component" value="Unassembled WGS sequence"/>
</dbReference>
<gene>
    <name evidence="2" type="ORF">ODALV1_LOCUS1544</name>
</gene>
<dbReference type="EMBL" id="CAXLJM020000004">
    <property type="protein sequence ID" value="CAL8071057.1"/>
    <property type="molecule type" value="Genomic_DNA"/>
</dbReference>
<keyword evidence="1" id="KW-0732">Signal</keyword>
<evidence type="ECO:0000313" key="3">
    <source>
        <dbReference type="Proteomes" id="UP001642540"/>
    </source>
</evidence>
<evidence type="ECO:0000256" key="1">
    <source>
        <dbReference type="SAM" id="SignalP"/>
    </source>
</evidence>
<organism evidence="2 3">
    <name type="scientific">Orchesella dallaii</name>
    <dbReference type="NCBI Taxonomy" id="48710"/>
    <lineage>
        <taxon>Eukaryota</taxon>
        <taxon>Metazoa</taxon>
        <taxon>Ecdysozoa</taxon>
        <taxon>Arthropoda</taxon>
        <taxon>Hexapoda</taxon>
        <taxon>Collembola</taxon>
        <taxon>Entomobryomorpha</taxon>
        <taxon>Entomobryoidea</taxon>
        <taxon>Orchesellidae</taxon>
        <taxon>Orchesellinae</taxon>
        <taxon>Orchesella</taxon>
    </lineage>
</organism>
<feature type="signal peptide" evidence="1">
    <location>
        <begin position="1"/>
        <end position="27"/>
    </location>
</feature>
<keyword evidence="3" id="KW-1185">Reference proteome</keyword>
<name>A0ABP1PM34_9HEXA</name>
<evidence type="ECO:0000313" key="2">
    <source>
        <dbReference type="EMBL" id="CAL8071057.1"/>
    </source>
</evidence>
<accession>A0ABP1PM34</accession>
<comment type="caution">
    <text evidence="2">The sequence shown here is derived from an EMBL/GenBank/DDBJ whole genome shotgun (WGS) entry which is preliminary data.</text>
</comment>
<proteinExistence type="predicted"/>
<protein>
    <submittedName>
        <fullName evidence="2">Uncharacterized protein</fullName>
    </submittedName>
</protein>
<feature type="chain" id="PRO_5045630536" evidence="1">
    <location>
        <begin position="28"/>
        <end position="168"/>
    </location>
</feature>